<dbReference type="EMBL" id="FMWL01000011">
    <property type="protein sequence ID" value="SCZ80207.1"/>
    <property type="molecule type" value="Genomic_DNA"/>
</dbReference>
<dbReference type="InterPro" id="IPR024083">
    <property type="entry name" value="Fumarase/histidase_N"/>
</dbReference>
<reference evidence="2 3" key="1">
    <citation type="submission" date="2016-10" db="EMBL/GenBank/DDBJ databases">
        <authorList>
            <person name="de Groot N.N."/>
        </authorList>
    </citation>
    <scope>NUCLEOTIDE SEQUENCE [LARGE SCALE GENOMIC DNA]</scope>
    <source>
        <strain evidence="2 3">DSM 2784</strain>
    </source>
</reference>
<dbReference type="STRING" id="1120920.SAMN03080599_02154"/>
<keyword evidence="3" id="KW-1185">Reference proteome</keyword>
<gene>
    <name evidence="2" type="ORF">SAMN03080599_02154</name>
</gene>
<protein>
    <submittedName>
        <fullName evidence="2">Histidine ammonia-lyase</fullName>
    </submittedName>
</protein>
<dbReference type="Gene3D" id="1.20.200.10">
    <property type="entry name" value="Fumarase/aspartase (Central domain)"/>
    <property type="match status" value="1"/>
</dbReference>
<name>A0A1G5S243_9FIRM</name>
<proteinExistence type="predicted"/>
<evidence type="ECO:0000256" key="1">
    <source>
        <dbReference type="ARBA" id="ARBA00023239"/>
    </source>
</evidence>
<dbReference type="InterPro" id="IPR008948">
    <property type="entry name" value="L-Aspartase-like"/>
</dbReference>
<dbReference type="GO" id="GO:0016841">
    <property type="term" value="F:ammonia-lyase activity"/>
    <property type="evidence" value="ECO:0007669"/>
    <property type="project" value="UniProtKB-ARBA"/>
</dbReference>
<evidence type="ECO:0000313" key="2">
    <source>
        <dbReference type="EMBL" id="SCZ80207.1"/>
    </source>
</evidence>
<evidence type="ECO:0000313" key="3">
    <source>
        <dbReference type="Proteomes" id="UP000199208"/>
    </source>
</evidence>
<organism evidence="2 3">
    <name type="scientific">Acidaminobacter hydrogenoformans DSM 2784</name>
    <dbReference type="NCBI Taxonomy" id="1120920"/>
    <lineage>
        <taxon>Bacteria</taxon>
        <taxon>Bacillati</taxon>
        <taxon>Bacillota</taxon>
        <taxon>Clostridia</taxon>
        <taxon>Peptostreptococcales</taxon>
        <taxon>Acidaminobacteraceae</taxon>
        <taxon>Acidaminobacter</taxon>
    </lineage>
</organism>
<dbReference type="Pfam" id="PF00221">
    <property type="entry name" value="Lyase_aromatic"/>
    <property type="match status" value="1"/>
</dbReference>
<dbReference type="PANTHER" id="PTHR10362">
    <property type="entry name" value="HISTIDINE AMMONIA-LYASE"/>
    <property type="match status" value="1"/>
</dbReference>
<dbReference type="SUPFAM" id="SSF48557">
    <property type="entry name" value="L-aspartase-like"/>
    <property type="match status" value="1"/>
</dbReference>
<dbReference type="CDD" id="cd00332">
    <property type="entry name" value="PAL-HAL"/>
    <property type="match status" value="1"/>
</dbReference>
<accession>A0A1G5S243</accession>
<dbReference type="InterPro" id="IPR001106">
    <property type="entry name" value="Aromatic_Lyase"/>
</dbReference>
<sequence>MKSLKTNLKLEEDRFEDTAMVEGESRRIVELGGTATLEALVAVARHKTEVAFSDAYCERVSRSRALVEKWIREGRVMYGITTGFGALCDRVISEEETAQLQKNIILSHSTSVGEPLSIEQTRAVMFMMLQNMGQGYSGVSLALLERIRLMLNLDLIPFAPREGSVGYLSVEAHIGMAIIGLGKIFENGVAVESRLVLRKHGLEPFVLGAKEGLALISGTTSPTALAALAIFDMKVSTLSADIIGALSLEVNQGNIKAFDERLMRARPYAEQGNTAANVRTLLQDSEIIKDSEGRRLQDALSLRAMPQLHGAVKRTINDAVRTVEEEMNTCSDNPIIWPEGADGHAMSGCHCDSSYVGLAMDSAAIAATMLAKMSERRNYRLITEHLSGMPWFLIQNPGLNSGLMIPQYTQAGLLNDMKTLSHPSSVDSIPTCGGQEDYVAMGYNAAKKALSLAEKLEYILAIELLSIYQAHQFLDPGIKPASVSAALFNELKKHIPTMTQDQFLHPHIEYLKGLVHSGRLVELAEEVAGPLA</sequence>
<dbReference type="AlphaFoldDB" id="A0A1G5S243"/>
<dbReference type="Proteomes" id="UP000199208">
    <property type="component" value="Unassembled WGS sequence"/>
</dbReference>
<dbReference type="Gene3D" id="1.10.275.10">
    <property type="entry name" value="Fumarase/aspartase (N-terminal domain)"/>
    <property type="match status" value="1"/>
</dbReference>
<dbReference type="RefSeq" id="WP_242870878.1">
    <property type="nucleotide sequence ID" value="NZ_FMWL01000011.1"/>
</dbReference>
<keyword evidence="1 2" id="KW-0456">Lyase</keyword>